<gene>
    <name evidence="4" type="ORF">SLUN_30310</name>
</gene>
<dbReference type="InterPro" id="IPR016032">
    <property type="entry name" value="Sig_transdc_resp-reg_C-effctor"/>
</dbReference>
<evidence type="ECO:0000256" key="2">
    <source>
        <dbReference type="ARBA" id="ARBA00022840"/>
    </source>
</evidence>
<evidence type="ECO:0000313" key="4">
    <source>
        <dbReference type="EMBL" id="AVZ77728.1"/>
    </source>
</evidence>
<protein>
    <submittedName>
        <fullName evidence="4">LuxR family transcriptional regulator</fullName>
    </submittedName>
</protein>
<dbReference type="InterPro" id="IPR027417">
    <property type="entry name" value="P-loop_NTPase"/>
</dbReference>
<reference evidence="4 5" key="1">
    <citation type="submission" date="2018-01" db="EMBL/GenBank/DDBJ databases">
        <title>Complete genome sequence of Streptomyces lunaelactis MM109T, a Ferroverdin A producer isolated from cave moonmilk deposits.</title>
        <authorList>
            <person name="Naome A."/>
            <person name="Martinet L."/>
            <person name="Maciejewska M."/>
            <person name="Anderssen S."/>
            <person name="Adam D."/>
            <person name="Tenconi E."/>
            <person name="Deflandre B."/>
            <person name="Arguelles-Arias A."/>
            <person name="Calusinska M."/>
            <person name="Copieters W."/>
            <person name="Karim L."/>
            <person name="Hanikenne M."/>
            <person name="Baurain D."/>
            <person name="van Wezel G."/>
            <person name="Smargiasso N."/>
            <person name="de Pauw E."/>
            <person name="Delfosse P."/>
            <person name="Rigali S."/>
        </authorList>
    </citation>
    <scope>NUCLEOTIDE SEQUENCE [LARGE SCALE GENOMIC DNA]</scope>
    <source>
        <strain evidence="4 5">MM109</strain>
    </source>
</reference>
<dbReference type="PROSITE" id="PS50043">
    <property type="entry name" value="HTH_LUXR_2"/>
    <property type="match status" value="1"/>
</dbReference>
<dbReference type="PANTHER" id="PTHR16305:SF35">
    <property type="entry name" value="TRANSCRIPTIONAL ACTIVATOR DOMAIN"/>
    <property type="match status" value="1"/>
</dbReference>
<evidence type="ECO:0000259" key="3">
    <source>
        <dbReference type="PROSITE" id="PS50043"/>
    </source>
</evidence>
<dbReference type="PANTHER" id="PTHR16305">
    <property type="entry name" value="TESTICULAR SOLUBLE ADENYLYL CYCLASE"/>
    <property type="match status" value="1"/>
</dbReference>
<organism evidence="4 5">
    <name type="scientific">Streptomyces lunaelactis</name>
    <dbReference type="NCBI Taxonomy" id="1535768"/>
    <lineage>
        <taxon>Bacteria</taxon>
        <taxon>Bacillati</taxon>
        <taxon>Actinomycetota</taxon>
        <taxon>Actinomycetes</taxon>
        <taxon>Kitasatosporales</taxon>
        <taxon>Streptomycetaceae</taxon>
        <taxon>Streptomyces</taxon>
    </lineage>
</organism>
<dbReference type="OrthoDB" id="5476461at2"/>
<dbReference type="InterPro" id="IPR041664">
    <property type="entry name" value="AAA_16"/>
</dbReference>
<sequence>MGLDPSPRAAGGGGFAFVGRRRESGLLRGALQHPPAVVLIEGEAGVGKSRLVSEVTVDLVGQGGRVLYGSCHPLREPFPYGPVIDALRQAGPYLPSAPEMSPLAGVLSPLLPELTDHLPPAPADVQETGAERYQLVRAVRAVLEACGTAILVIEDLHWVDEATRELLLLLARDLPPHLGLVLTYRQEELPPRAPVLGAAYRRPPGTSGAEIHLAPLTESDIHALTAAAMGPRATHALGRILFERSAGLPLVVEEDLITLSEQGHRGYLSVEVVDPVTRLDQAVVPRGLREAVTTRVRGLAAPAVAVVEAAAVLAVPTAEPVLTQVAGLDPEQGMEALMEVLGAAVLRESQPMQYGFRHALAQQAAYQTIPGPRRRRLHEQAIAALRTVDSPPLVQIAHHFRALGDQEGWLTQAEAAAAQALGLGDQGTAAALLHAILAEPGLDEDVRTRVALALSRTATYSVEYTASVAVLQRILADPQLPTATRGEIRVGLGLILTSQAGDPAGIRELENAIEELGEQRPETAAHAMSHIALFATFRGQPAAEALAWIERAERTVQASPDEAARATVHADKIAVLTQIGHPEVWELVDRLPREGRDLAVLRQTARALYNAADAALDLGHDDRVGALLEQSQELAHRTGAPHLDAICRVLRQELAWYEGAWGDLEAAYASLFDQIQDIQMLEIEGSLVLGALAEARGQWSQALKRYTTARDAGDYAVWSADAAAGIGRVRLAQGEPEAAWAISAPATDSLRNNGPWLRSSAVVPVAVEAALATGRPESATELTREFERATEGHDAPAAIAHLHLCLGLLLRDDDPARARDHFDRARATFQGIGRPYPAAQAAEHAARTLIPTTPHRAAQDLTEIDETYRRLGATFDAARCRRTLRDLGEARPSVGRRGYGGQLSPREQEVAGLLATGATNRDIAHALFLSPRTAEHHVASVLKKLGVTSRQAVRDALTTNNP</sequence>
<dbReference type="Pfam" id="PF00196">
    <property type="entry name" value="GerE"/>
    <property type="match status" value="1"/>
</dbReference>
<keyword evidence="2" id="KW-0067">ATP-binding</keyword>
<dbReference type="InterPro" id="IPR000792">
    <property type="entry name" value="Tscrpt_reg_LuxR_C"/>
</dbReference>
<dbReference type="Gene3D" id="1.25.40.10">
    <property type="entry name" value="Tetratricopeptide repeat domain"/>
    <property type="match status" value="1"/>
</dbReference>
<keyword evidence="5" id="KW-1185">Reference proteome</keyword>
<dbReference type="SUPFAM" id="SSF46894">
    <property type="entry name" value="C-terminal effector domain of the bipartite response regulators"/>
    <property type="match status" value="1"/>
</dbReference>
<dbReference type="GO" id="GO:0003677">
    <property type="term" value="F:DNA binding"/>
    <property type="evidence" value="ECO:0007669"/>
    <property type="project" value="InterPro"/>
</dbReference>
<accession>A0A2R4TF11</accession>
<feature type="domain" description="HTH luxR-type" evidence="3">
    <location>
        <begin position="896"/>
        <end position="960"/>
    </location>
</feature>
<dbReference type="SUPFAM" id="SSF52540">
    <property type="entry name" value="P-loop containing nucleoside triphosphate hydrolases"/>
    <property type="match status" value="1"/>
</dbReference>
<evidence type="ECO:0000313" key="5">
    <source>
        <dbReference type="Proteomes" id="UP000244201"/>
    </source>
</evidence>
<dbReference type="InterPro" id="IPR036388">
    <property type="entry name" value="WH-like_DNA-bd_sf"/>
</dbReference>
<dbReference type="CDD" id="cd06170">
    <property type="entry name" value="LuxR_C_like"/>
    <property type="match status" value="1"/>
</dbReference>
<dbReference type="Gene3D" id="1.10.10.10">
    <property type="entry name" value="Winged helix-like DNA-binding domain superfamily/Winged helix DNA-binding domain"/>
    <property type="match status" value="1"/>
</dbReference>
<dbReference type="Pfam" id="PF13191">
    <property type="entry name" value="AAA_16"/>
    <property type="match status" value="1"/>
</dbReference>
<evidence type="ECO:0000256" key="1">
    <source>
        <dbReference type="ARBA" id="ARBA00022741"/>
    </source>
</evidence>
<dbReference type="PRINTS" id="PR00038">
    <property type="entry name" value="HTHLUXR"/>
</dbReference>
<dbReference type="SMART" id="SM00421">
    <property type="entry name" value="HTH_LUXR"/>
    <property type="match status" value="1"/>
</dbReference>
<dbReference type="EMBL" id="CP026304">
    <property type="protein sequence ID" value="AVZ77728.1"/>
    <property type="molecule type" value="Genomic_DNA"/>
</dbReference>
<dbReference type="GO" id="GO:0005524">
    <property type="term" value="F:ATP binding"/>
    <property type="evidence" value="ECO:0007669"/>
    <property type="project" value="UniProtKB-KW"/>
</dbReference>
<dbReference type="AlphaFoldDB" id="A0A2R4TF11"/>
<dbReference type="InterPro" id="IPR011990">
    <property type="entry name" value="TPR-like_helical_dom_sf"/>
</dbReference>
<proteinExistence type="predicted"/>
<dbReference type="KEGG" id="slk:SLUN_30310"/>
<dbReference type="SUPFAM" id="SSF48452">
    <property type="entry name" value="TPR-like"/>
    <property type="match status" value="1"/>
</dbReference>
<keyword evidence="1" id="KW-0547">Nucleotide-binding</keyword>
<name>A0A2R4TF11_9ACTN</name>
<dbReference type="GO" id="GO:0005737">
    <property type="term" value="C:cytoplasm"/>
    <property type="evidence" value="ECO:0007669"/>
    <property type="project" value="TreeGrafter"/>
</dbReference>
<dbReference type="GO" id="GO:0006355">
    <property type="term" value="P:regulation of DNA-templated transcription"/>
    <property type="evidence" value="ECO:0007669"/>
    <property type="project" value="InterPro"/>
</dbReference>
<dbReference type="GO" id="GO:0004016">
    <property type="term" value="F:adenylate cyclase activity"/>
    <property type="evidence" value="ECO:0007669"/>
    <property type="project" value="TreeGrafter"/>
</dbReference>
<dbReference type="Proteomes" id="UP000244201">
    <property type="component" value="Chromosome"/>
</dbReference>